<dbReference type="Gramene" id="ONI34891">
    <property type="protein sequence ID" value="ONI34891"/>
    <property type="gene ID" value="PRUPE_1G504200"/>
</dbReference>
<sequence length="71" mass="7754">MGKMIVEISMGKHEKQLPTFPEFDIAGNSFGSECIDSSTTPIHTIPAHPNPLNINQNPKPKSKSYTQVATT</sequence>
<evidence type="ECO:0000313" key="3">
    <source>
        <dbReference type="Proteomes" id="UP000006882"/>
    </source>
</evidence>
<protein>
    <submittedName>
        <fullName evidence="2">Uncharacterized protein</fullName>
    </submittedName>
</protein>
<accession>A0A251RFT3</accession>
<evidence type="ECO:0000313" key="2">
    <source>
        <dbReference type="EMBL" id="ONI34891.1"/>
    </source>
</evidence>
<proteinExistence type="predicted"/>
<organism evidence="2 3">
    <name type="scientific">Prunus persica</name>
    <name type="common">Peach</name>
    <name type="synonym">Amygdalus persica</name>
    <dbReference type="NCBI Taxonomy" id="3760"/>
    <lineage>
        <taxon>Eukaryota</taxon>
        <taxon>Viridiplantae</taxon>
        <taxon>Streptophyta</taxon>
        <taxon>Embryophyta</taxon>
        <taxon>Tracheophyta</taxon>
        <taxon>Spermatophyta</taxon>
        <taxon>Magnoliopsida</taxon>
        <taxon>eudicotyledons</taxon>
        <taxon>Gunneridae</taxon>
        <taxon>Pentapetalae</taxon>
        <taxon>rosids</taxon>
        <taxon>fabids</taxon>
        <taxon>Rosales</taxon>
        <taxon>Rosaceae</taxon>
        <taxon>Amygdaloideae</taxon>
        <taxon>Amygdaleae</taxon>
        <taxon>Prunus</taxon>
    </lineage>
</organism>
<name>A0A251RFT3_PRUPE</name>
<dbReference type="EMBL" id="CM007651">
    <property type="protein sequence ID" value="ONI34891.1"/>
    <property type="molecule type" value="Genomic_DNA"/>
</dbReference>
<feature type="region of interest" description="Disordered" evidence="1">
    <location>
        <begin position="40"/>
        <end position="71"/>
    </location>
</feature>
<dbReference type="Proteomes" id="UP000006882">
    <property type="component" value="Chromosome G1"/>
</dbReference>
<keyword evidence="3" id="KW-1185">Reference proteome</keyword>
<feature type="compositionally biased region" description="Polar residues" evidence="1">
    <location>
        <begin position="52"/>
        <end position="71"/>
    </location>
</feature>
<dbReference type="AlphaFoldDB" id="A0A251RFT3"/>
<evidence type="ECO:0000256" key="1">
    <source>
        <dbReference type="SAM" id="MobiDB-lite"/>
    </source>
</evidence>
<gene>
    <name evidence="2" type="ORF">PRUPE_1G504200</name>
</gene>
<reference evidence="2 3" key="1">
    <citation type="journal article" date="2013" name="Nat. Genet.">
        <title>The high-quality draft genome of peach (Prunus persica) identifies unique patterns of genetic diversity, domestication and genome evolution.</title>
        <authorList>
            <consortium name="International Peach Genome Initiative"/>
            <person name="Verde I."/>
            <person name="Abbott A.G."/>
            <person name="Scalabrin S."/>
            <person name="Jung S."/>
            <person name="Shu S."/>
            <person name="Marroni F."/>
            <person name="Zhebentyayeva T."/>
            <person name="Dettori M.T."/>
            <person name="Grimwood J."/>
            <person name="Cattonaro F."/>
            <person name="Zuccolo A."/>
            <person name="Rossini L."/>
            <person name="Jenkins J."/>
            <person name="Vendramin E."/>
            <person name="Meisel L.A."/>
            <person name="Decroocq V."/>
            <person name="Sosinski B."/>
            <person name="Prochnik S."/>
            <person name="Mitros T."/>
            <person name="Policriti A."/>
            <person name="Cipriani G."/>
            <person name="Dondini L."/>
            <person name="Ficklin S."/>
            <person name="Goodstein D.M."/>
            <person name="Xuan P."/>
            <person name="Del Fabbro C."/>
            <person name="Aramini V."/>
            <person name="Copetti D."/>
            <person name="Gonzalez S."/>
            <person name="Horner D.S."/>
            <person name="Falchi R."/>
            <person name="Lucas S."/>
            <person name="Mica E."/>
            <person name="Maldonado J."/>
            <person name="Lazzari B."/>
            <person name="Bielenberg D."/>
            <person name="Pirona R."/>
            <person name="Miculan M."/>
            <person name="Barakat A."/>
            <person name="Testolin R."/>
            <person name="Stella A."/>
            <person name="Tartarini S."/>
            <person name="Tonutti P."/>
            <person name="Arus P."/>
            <person name="Orellana A."/>
            <person name="Wells C."/>
            <person name="Main D."/>
            <person name="Vizzotto G."/>
            <person name="Silva H."/>
            <person name="Salamini F."/>
            <person name="Schmutz J."/>
            <person name="Morgante M."/>
            <person name="Rokhsar D.S."/>
        </authorList>
    </citation>
    <scope>NUCLEOTIDE SEQUENCE [LARGE SCALE GENOMIC DNA]</scope>
    <source>
        <strain evidence="3">cv. Nemared</strain>
    </source>
</reference>